<protein>
    <submittedName>
        <fullName evidence="1">Uncharacterized protein</fullName>
    </submittedName>
</protein>
<dbReference type="RefSeq" id="WP_109603171.1">
    <property type="nucleotide sequence ID" value="NZ_BONA01000117.1"/>
</dbReference>
<name>A0A316ECZ3_9ACTN</name>
<proteinExistence type="predicted"/>
<comment type="caution">
    <text evidence="1">The sequence shown here is derived from an EMBL/GenBank/DDBJ whole genome shotgun (WGS) entry which is preliminary data.</text>
</comment>
<dbReference type="Proteomes" id="UP000245697">
    <property type="component" value="Unassembled WGS sequence"/>
</dbReference>
<dbReference type="OrthoDB" id="3865442at2"/>
<gene>
    <name evidence="1" type="ORF">BC793_15117</name>
</gene>
<sequence length="248" mass="26165">MEALTAWLELAEARIQLMGDAVGFVTDRSAGSLVALQRALPSLDHEMLLGAAAYLGESLLEVAGGEWRWDERAGGPLVVAGPELGLAPVAPLEEIDAAAGGPAGSLASLHHIWSAAAGPTVPEPVEWAAWQQEAFPAWAATYGPDVTWDFSVSSLDRLEQALRRSGVPAAALTDGSRADFSGGASWYLGEVLRRGLGGVWEDDFEYASLRHVGPGHSRIWPVLALASAVDEPGALRAFYATYSGDPLH</sequence>
<organism evidence="1 2">
    <name type="scientific">Actinoplanes xinjiangensis</name>
    <dbReference type="NCBI Taxonomy" id="512350"/>
    <lineage>
        <taxon>Bacteria</taxon>
        <taxon>Bacillati</taxon>
        <taxon>Actinomycetota</taxon>
        <taxon>Actinomycetes</taxon>
        <taxon>Micromonosporales</taxon>
        <taxon>Micromonosporaceae</taxon>
        <taxon>Actinoplanes</taxon>
    </lineage>
</organism>
<keyword evidence="2" id="KW-1185">Reference proteome</keyword>
<reference evidence="1 2" key="1">
    <citation type="submission" date="2018-05" db="EMBL/GenBank/DDBJ databases">
        <title>Genomic Encyclopedia of Archaeal and Bacterial Type Strains, Phase II (KMG-II): from individual species to whole genera.</title>
        <authorList>
            <person name="Goeker M."/>
        </authorList>
    </citation>
    <scope>NUCLEOTIDE SEQUENCE [LARGE SCALE GENOMIC DNA]</scope>
    <source>
        <strain evidence="1 2">DSM 45184</strain>
    </source>
</reference>
<dbReference type="EMBL" id="QGGR01000051">
    <property type="protein sequence ID" value="PWK28043.1"/>
    <property type="molecule type" value="Genomic_DNA"/>
</dbReference>
<evidence type="ECO:0000313" key="1">
    <source>
        <dbReference type="EMBL" id="PWK28043.1"/>
    </source>
</evidence>
<accession>A0A316ECZ3</accession>
<evidence type="ECO:0000313" key="2">
    <source>
        <dbReference type="Proteomes" id="UP000245697"/>
    </source>
</evidence>
<dbReference type="AlphaFoldDB" id="A0A316ECZ3"/>